<accession>A0ACA9T0G2</accession>
<feature type="non-terminal residue" evidence="1">
    <location>
        <position position="1"/>
    </location>
</feature>
<keyword evidence="2" id="KW-1185">Reference proteome</keyword>
<evidence type="ECO:0000313" key="2">
    <source>
        <dbReference type="Proteomes" id="UP000789920"/>
    </source>
</evidence>
<feature type="non-terminal residue" evidence="1">
    <location>
        <position position="128"/>
    </location>
</feature>
<proteinExistence type="predicted"/>
<gene>
    <name evidence="1" type="ORF">RPERSI_LOCUS36322</name>
</gene>
<dbReference type="Proteomes" id="UP000789920">
    <property type="component" value="Unassembled WGS sequence"/>
</dbReference>
<reference evidence="1" key="1">
    <citation type="submission" date="2021-06" db="EMBL/GenBank/DDBJ databases">
        <authorList>
            <person name="Kallberg Y."/>
            <person name="Tangrot J."/>
            <person name="Rosling A."/>
        </authorList>
    </citation>
    <scope>NUCLEOTIDE SEQUENCE</scope>
    <source>
        <strain evidence="1">MA461A</strain>
    </source>
</reference>
<evidence type="ECO:0000313" key="1">
    <source>
        <dbReference type="EMBL" id="CAG8850912.1"/>
    </source>
</evidence>
<protein>
    <submittedName>
        <fullName evidence="1">29610_t:CDS:1</fullName>
    </submittedName>
</protein>
<organism evidence="1 2">
    <name type="scientific">Racocetra persica</name>
    <dbReference type="NCBI Taxonomy" id="160502"/>
    <lineage>
        <taxon>Eukaryota</taxon>
        <taxon>Fungi</taxon>
        <taxon>Fungi incertae sedis</taxon>
        <taxon>Mucoromycota</taxon>
        <taxon>Glomeromycotina</taxon>
        <taxon>Glomeromycetes</taxon>
        <taxon>Diversisporales</taxon>
        <taxon>Gigasporaceae</taxon>
        <taxon>Racocetra</taxon>
    </lineage>
</organism>
<comment type="caution">
    <text evidence="1">The sequence shown here is derived from an EMBL/GenBank/DDBJ whole genome shotgun (WGS) entry which is preliminary data.</text>
</comment>
<sequence length="128" mass="14982">SEQQLAEEKLQANVEIPTSNKNMANNQIEFNNEYNKETKEIKIETEDFAEEQLIIKDYPNLEKLYFLKELVIENCPQIKVLNVRQNNLANLEFLKGLGNLETLEIDGNPELIKMLEPYRKIIQKSNEN</sequence>
<dbReference type="EMBL" id="CAJVQC010173255">
    <property type="protein sequence ID" value="CAG8850912.1"/>
    <property type="molecule type" value="Genomic_DNA"/>
</dbReference>
<name>A0ACA9T0G2_9GLOM</name>